<reference evidence="8 10" key="2">
    <citation type="submission" date="2016-10" db="EMBL/GenBank/DDBJ databases">
        <authorList>
            <person name="Varghese N."/>
            <person name="Submissions S."/>
        </authorList>
    </citation>
    <scope>NUCLEOTIDE SEQUENCE [LARGE SCALE GENOMIC DNA]</scope>
    <source>
        <strain evidence="8 10">CGMCC 1.3889</strain>
    </source>
</reference>
<evidence type="ECO:0000313" key="7">
    <source>
        <dbReference type="EMBL" id="KRN81529.1"/>
    </source>
</evidence>
<feature type="transmembrane region" description="Helical" evidence="6">
    <location>
        <begin position="51"/>
        <end position="68"/>
    </location>
</feature>
<feature type="transmembrane region" description="Helical" evidence="6">
    <location>
        <begin position="454"/>
        <end position="476"/>
    </location>
</feature>
<evidence type="ECO:0000256" key="5">
    <source>
        <dbReference type="ARBA" id="ARBA00023136"/>
    </source>
</evidence>
<dbReference type="RefSeq" id="WP_057807583.1">
    <property type="nucleotide sequence ID" value="NZ_BJYP01000018.1"/>
</dbReference>
<sequence length="529" mass="58131">MQNKKMKNVMQGAFILTIASLVAKVLSAVYRIPLQNLVGNTGFYVYQQIYPIYGIGITFALSGFPVFISKLIAEQNSDERKVEVARQSFVILSVISFLIVVALLLGAPEIARGMGDEQLTPIIRCVSLMFIFMPFLAVGRGYYQGIFQMLPTARSQIMEQVVRVAVIIGVAYTAAHQNWNVYKMGTWAMSGAVIAAVVSTLYFLQLFRTKIFRSMPKQTGALAVPSNYGHLVKRFLVEGGTICLFAAIIILLQLIDSFSVKNGLVGQGLSNEAAKSLKGVYDRAQPLVQLGLVIATSFSTTLLPSLTKAVQKQNQYDFKRTAQSMFHIGLAISTAATVGMIALLPQINRVLFGNMEGTTAIRIYVIAVIFAALIATYNSVLQSLSIFQPAIFAFIMGLIVKLGFNQLAVVKYGINGASFVTVLSLAVMLICIRLRISSSLKENIRLDWRFLSKLAVASLTMAVVVYMTRLGLLAILPNLNRVELGLVIILIVLIGMLVFAGVAIELRLFTIREWLTIPYGKKLLKKLVK</sequence>
<organism evidence="7 9">
    <name type="scientific">Pediococcus ethanolidurans</name>
    <dbReference type="NCBI Taxonomy" id="319653"/>
    <lineage>
        <taxon>Bacteria</taxon>
        <taxon>Bacillati</taxon>
        <taxon>Bacillota</taxon>
        <taxon>Bacilli</taxon>
        <taxon>Lactobacillales</taxon>
        <taxon>Lactobacillaceae</taxon>
        <taxon>Pediococcus</taxon>
    </lineage>
</organism>
<dbReference type="Proteomes" id="UP000051749">
    <property type="component" value="Unassembled WGS sequence"/>
</dbReference>
<keyword evidence="2" id="KW-1003">Cell membrane</keyword>
<protein>
    <submittedName>
        <fullName evidence="8">Polysaccharide transporter, PST family</fullName>
    </submittedName>
</protein>
<evidence type="ECO:0000256" key="3">
    <source>
        <dbReference type="ARBA" id="ARBA00022692"/>
    </source>
</evidence>
<keyword evidence="5 6" id="KW-0472">Membrane</keyword>
<comment type="caution">
    <text evidence="7">The sequence shown here is derived from an EMBL/GenBank/DDBJ whole genome shotgun (WGS) entry which is preliminary data.</text>
</comment>
<dbReference type="InterPro" id="IPR002797">
    <property type="entry name" value="Polysacc_synth"/>
</dbReference>
<dbReference type="PIRSF" id="PIRSF038958">
    <property type="entry name" value="PG_synth_SpoVB"/>
    <property type="match status" value="1"/>
</dbReference>
<evidence type="ECO:0000313" key="8">
    <source>
        <dbReference type="EMBL" id="SER34755.1"/>
    </source>
</evidence>
<feature type="transmembrane region" description="Helical" evidence="6">
    <location>
        <begin position="326"/>
        <end position="347"/>
    </location>
</feature>
<feature type="transmembrane region" description="Helical" evidence="6">
    <location>
        <begin position="384"/>
        <end position="404"/>
    </location>
</feature>
<feature type="transmembrane region" description="Helical" evidence="6">
    <location>
        <begin position="359"/>
        <end position="377"/>
    </location>
</feature>
<feature type="transmembrane region" description="Helical" evidence="6">
    <location>
        <begin position="287"/>
        <end position="306"/>
    </location>
</feature>
<dbReference type="InterPro" id="IPR024923">
    <property type="entry name" value="PG_synth_SpoVB"/>
</dbReference>
<feature type="transmembrane region" description="Helical" evidence="6">
    <location>
        <begin position="482"/>
        <end position="504"/>
    </location>
</feature>
<gene>
    <name evidence="7" type="ORF">IV87_GL001111</name>
    <name evidence="8" type="ORF">SAMN04487973_1052</name>
</gene>
<dbReference type="STRING" id="319653.SAMN04487973_1052"/>
<dbReference type="GO" id="GO:0005886">
    <property type="term" value="C:plasma membrane"/>
    <property type="evidence" value="ECO:0007669"/>
    <property type="project" value="UniProtKB-SubCell"/>
</dbReference>
<dbReference type="Proteomes" id="UP000182818">
    <property type="component" value="Unassembled WGS sequence"/>
</dbReference>
<name>A0A0R2JWM6_9LACO</name>
<dbReference type="OrthoDB" id="9775950at2"/>
<feature type="transmembrane region" description="Helical" evidence="6">
    <location>
        <begin position="160"/>
        <end position="179"/>
    </location>
</feature>
<dbReference type="PANTHER" id="PTHR30250">
    <property type="entry name" value="PST FAMILY PREDICTED COLANIC ACID TRANSPORTER"/>
    <property type="match status" value="1"/>
</dbReference>
<evidence type="ECO:0000256" key="4">
    <source>
        <dbReference type="ARBA" id="ARBA00022989"/>
    </source>
</evidence>
<evidence type="ECO:0000256" key="2">
    <source>
        <dbReference type="ARBA" id="ARBA00022475"/>
    </source>
</evidence>
<dbReference type="EMBL" id="JQBY01000025">
    <property type="protein sequence ID" value="KRN81529.1"/>
    <property type="molecule type" value="Genomic_DNA"/>
</dbReference>
<evidence type="ECO:0000313" key="9">
    <source>
        <dbReference type="Proteomes" id="UP000051749"/>
    </source>
</evidence>
<evidence type="ECO:0000256" key="6">
    <source>
        <dbReference type="SAM" id="Phobius"/>
    </source>
</evidence>
<dbReference type="PATRIC" id="fig|319653.3.peg.1126"/>
<dbReference type="PANTHER" id="PTHR30250:SF29">
    <property type="entry name" value="POLYSACCHARIDE BIOSYNTHESIS PROTEIN C-TERMINAL DOMAIN-CONTAINING PROTEIN"/>
    <property type="match status" value="1"/>
</dbReference>
<dbReference type="InterPro" id="IPR050833">
    <property type="entry name" value="Poly_Biosynth_Transport"/>
</dbReference>
<keyword evidence="10" id="KW-1185">Reference proteome</keyword>
<feature type="transmembrane region" description="Helical" evidence="6">
    <location>
        <begin position="89"/>
        <end position="107"/>
    </location>
</feature>
<dbReference type="AlphaFoldDB" id="A0A0R2JWM6"/>
<feature type="transmembrane region" description="Helical" evidence="6">
    <location>
        <begin position="119"/>
        <end position="139"/>
    </location>
</feature>
<dbReference type="EMBL" id="FOGK01000005">
    <property type="protein sequence ID" value="SER34755.1"/>
    <property type="molecule type" value="Genomic_DNA"/>
</dbReference>
<keyword evidence="3 6" id="KW-0812">Transmembrane</keyword>
<keyword evidence="4 6" id="KW-1133">Transmembrane helix</keyword>
<proteinExistence type="predicted"/>
<dbReference type="GeneID" id="76044299"/>
<feature type="transmembrane region" description="Helical" evidence="6">
    <location>
        <begin position="235"/>
        <end position="255"/>
    </location>
</feature>
<reference evidence="7 9" key="1">
    <citation type="journal article" date="2015" name="Genome Announc.">
        <title>Expanding the biotechnology potential of lactobacilli through comparative genomics of 213 strains and associated genera.</title>
        <authorList>
            <person name="Sun Z."/>
            <person name="Harris H.M."/>
            <person name="McCann A."/>
            <person name="Guo C."/>
            <person name="Argimon S."/>
            <person name="Zhang W."/>
            <person name="Yang X."/>
            <person name="Jeffery I.B."/>
            <person name="Cooney J.C."/>
            <person name="Kagawa T.F."/>
            <person name="Liu W."/>
            <person name="Song Y."/>
            <person name="Salvetti E."/>
            <person name="Wrobel A."/>
            <person name="Rasinkangas P."/>
            <person name="Parkhill J."/>
            <person name="Rea M.C."/>
            <person name="O'Sullivan O."/>
            <person name="Ritari J."/>
            <person name="Douillard F.P."/>
            <person name="Paul Ross R."/>
            <person name="Yang R."/>
            <person name="Briner A.E."/>
            <person name="Felis G.E."/>
            <person name="de Vos W.M."/>
            <person name="Barrangou R."/>
            <person name="Klaenhammer T.R."/>
            <person name="Caufield P.W."/>
            <person name="Cui Y."/>
            <person name="Zhang H."/>
            <person name="O'Toole P.W."/>
        </authorList>
    </citation>
    <scope>NUCLEOTIDE SEQUENCE [LARGE SCALE GENOMIC DNA]</scope>
    <source>
        <strain evidence="7 9">DSM 22301</strain>
    </source>
</reference>
<accession>A0A0R2JWM6</accession>
<comment type="subcellular location">
    <subcellularLocation>
        <location evidence="1">Cell membrane</location>
        <topology evidence="1">Multi-pass membrane protein</topology>
    </subcellularLocation>
</comment>
<feature type="transmembrane region" description="Helical" evidence="6">
    <location>
        <begin position="185"/>
        <end position="207"/>
    </location>
</feature>
<dbReference type="CDD" id="cd13124">
    <property type="entry name" value="MATE_SpoVB_like"/>
    <property type="match status" value="1"/>
</dbReference>
<dbReference type="Pfam" id="PF01943">
    <property type="entry name" value="Polysacc_synt"/>
    <property type="match status" value="1"/>
</dbReference>
<feature type="transmembrane region" description="Helical" evidence="6">
    <location>
        <begin position="416"/>
        <end position="434"/>
    </location>
</feature>
<evidence type="ECO:0000256" key="1">
    <source>
        <dbReference type="ARBA" id="ARBA00004651"/>
    </source>
</evidence>
<evidence type="ECO:0000313" key="10">
    <source>
        <dbReference type="Proteomes" id="UP000182818"/>
    </source>
</evidence>